<evidence type="ECO:0000313" key="2">
    <source>
        <dbReference type="EMBL" id="KAB7506280.1"/>
    </source>
</evidence>
<reference evidence="2 3" key="1">
    <citation type="journal article" date="2019" name="PLoS Biol.">
        <title>Sex chromosomes control vertical transmission of feminizing Wolbachia symbionts in an isopod.</title>
        <authorList>
            <person name="Becking T."/>
            <person name="Chebbi M.A."/>
            <person name="Giraud I."/>
            <person name="Moumen B."/>
            <person name="Laverre T."/>
            <person name="Caubet Y."/>
            <person name="Peccoud J."/>
            <person name="Gilbert C."/>
            <person name="Cordaux R."/>
        </authorList>
    </citation>
    <scope>NUCLEOTIDE SEQUENCE [LARGE SCALE GENOMIC DNA]</scope>
    <source>
        <strain evidence="2">ANa2</strain>
        <tissue evidence="2">Whole body excluding digestive tract and cuticle</tissue>
    </source>
</reference>
<dbReference type="PANTHER" id="PTHR19879:SF9">
    <property type="entry name" value="TRANSCRIPTION INITIATION FACTOR TFIID SUBUNIT 5"/>
    <property type="match status" value="1"/>
</dbReference>
<name>A0A5N5TJI7_9CRUS</name>
<dbReference type="AlphaFoldDB" id="A0A5N5TJI7"/>
<dbReference type="InterPro" id="IPR015943">
    <property type="entry name" value="WD40/YVTN_repeat-like_dom_sf"/>
</dbReference>
<sequence>MKHQLFVHFNPKDRYLFASGGKDGKVLLNSALTKKSIKGLSVASLNLTKRINGLAFVAGGEKLVVSSESRRMSLVDVERGEMFVFYENSVCSHSARQPVATHSDSPDLVACVTVNGKGITLFDLRMPLPLDFLVDLYDSSIGDLMFLDKSWPWGSGQVSLLSGGGDHNVKITNFGGTTQLSLNTGMSVSALAYSPGRFGASNCRGYKSVILAAGDFISCHEPSLEEVKPSECFKNINGPVLRAKYSCSGGLLYTASERGSICRFRRYPDRHEALEELYSHDGPVTDFDISSYGEYIVSASLDGFIGLYSLGGPSHGNTQCWELT</sequence>
<dbReference type="PANTHER" id="PTHR19879">
    <property type="entry name" value="TRANSCRIPTION INITIATION FACTOR TFIID"/>
    <property type="match status" value="1"/>
</dbReference>
<keyword evidence="1" id="KW-0853">WD repeat</keyword>
<dbReference type="SMART" id="SM00320">
    <property type="entry name" value="WD40"/>
    <property type="match status" value="3"/>
</dbReference>
<dbReference type="Proteomes" id="UP000326759">
    <property type="component" value="Unassembled WGS sequence"/>
</dbReference>
<dbReference type="InterPro" id="IPR001680">
    <property type="entry name" value="WD40_rpt"/>
</dbReference>
<proteinExistence type="predicted"/>
<dbReference type="OrthoDB" id="1602884at2759"/>
<dbReference type="EMBL" id="SEYY01000897">
    <property type="protein sequence ID" value="KAB7506280.1"/>
    <property type="molecule type" value="Genomic_DNA"/>
</dbReference>
<comment type="caution">
    <text evidence="2">The sequence shown here is derived from an EMBL/GenBank/DDBJ whole genome shotgun (WGS) entry which is preliminary data.</text>
</comment>
<dbReference type="InterPro" id="IPR036322">
    <property type="entry name" value="WD40_repeat_dom_sf"/>
</dbReference>
<dbReference type="Gene3D" id="2.130.10.10">
    <property type="entry name" value="YVTN repeat-like/Quinoprotein amine dehydrogenase"/>
    <property type="match status" value="2"/>
</dbReference>
<accession>A0A5N5TJI7</accession>
<dbReference type="Pfam" id="PF00400">
    <property type="entry name" value="WD40"/>
    <property type="match status" value="1"/>
</dbReference>
<dbReference type="PROSITE" id="PS50082">
    <property type="entry name" value="WD_REPEATS_2"/>
    <property type="match status" value="1"/>
</dbReference>
<organism evidence="2 3">
    <name type="scientific">Armadillidium nasatum</name>
    <dbReference type="NCBI Taxonomy" id="96803"/>
    <lineage>
        <taxon>Eukaryota</taxon>
        <taxon>Metazoa</taxon>
        <taxon>Ecdysozoa</taxon>
        <taxon>Arthropoda</taxon>
        <taxon>Crustacea</taxon>
        <taxon>Multicrustacea</taxon>
        <taxon>Malacostraca</taxon>
        <taxon>Eumalacostraca</taxon>
        <taxon>Peracarida</taxon>
        <taxon>Isopoda</taxon>
        <taxon>Oniscidea</taxon>
        <taxon>Crinocheta</taxon>
        <taxon>Armadillidiidae</taxon>
        <taxon>Armadillidium</taxon>
    </lineage>
</organism>
<feature type="repeat" description="WD" evidence="1">
    <location>
        <begin position="277"/>
        <end position="310"/>
    </location>
</feature>
<keyword evidence="3" id="KW-1185">Reference proteome</keyword>
<dbReference type="SUPFAM" id="SSF50978">
    <property type="entry name" value="WD40 repeat-like"/>
    <property type="match status" value="1"/>
</dbReference>
<protein>
    <submittedName>
        <fullName evidence="2">Uncharacterized protein</fullName>
    </submittedName>
</protein>
<gene>
    <name evidence="2" type="ORF">Anas_05794</name>
</gene>
<evidence type="ECO:0000313" key="3">
    <source>
        <dbReference type="Proteomes" id="UP000326759"/>
    </source>
</evidence>
<evidence type="ECO:0000256" key="1">
    <source>
        <dbReference type="PROSITE-ProRule" id="PRU00221"/>
    </source>
</evidence>